<dbReference type="SMART" id="SM01321">
    <property type="entry name" value="Y1_Tnp"/>
    <property type="match status" value="1"/>
</dbReference>
<dbReference type="AlphaFoldDB" id="A0A0A2MMD6"/>
<dbReference type="PANTHER" id="PTHR34322">
    <property type="entry name" value="TRANSPOSASE, Y1_TNP DOMAIN-CONTAINING"/>
    <property type="match status" value="1"/>
</dbReference>
<protein>
    <recommendedName>
        <fullName evidence="1">Transposase IS200-like domain-containing protein</fullName>
    </recommendedName>
</protein>
<sequence length="183" mass="21771">MKLEPLVKEHTYHIFNRGINGETIFKTDENKQYFLRLADKYLSNKGTLYAYCLMDNHFHFLLIVNSDGDTITQALSNLFNAYAKAFNKAVNRTGSLFEKHFKRIRIDDESYLRRLIVYIHLNPKHHFDLDFTAFKYSSYSAILSDKETKLMRDEVLGFFGDKENYKFVHQQKNDLLEEKFMLE</sequence>
<dbReference type="OrthoDB" id="9788881at2"/>
<dbReference type="GO" id="GO:0004803">
    <property type="term" value="F:transposase activity"/>
    <property type="evidence" value="ECO:0007669"/>
    <property type="project" value="InterPro"/>
</dbReference>
<evidence type="ECO:0000259" key="1">
    <source>
        <dbReference type="SMART" id="SM01321"/>
    </source>
</evidence>
<dbReference type="InterPro" id="IPR036515">
    <property type="entry name" value="Transposase_17_sf"/>
</dbReference>
<dbReference type="RefSeq" id="WP_026992717.1">
    <property type="nucleotide sequence ID" value="NZ_JRLY01000008.1"/>
</dbReference>
<dbReference type="Gene3D" id="3.30.70.1290">
    <property type="entry name" value="Transposase IS200-like"/>
    <property type="match status" value="1"/>
</dbReference>
<dbReference type="InterPro" id="IPR002686">
    <property type="entry name" value="Transposase_17"/>
</dbReference>
<name>A0A0A2MMD6_9FLAO</name>
<dbReference type="SUPFAM" id="SSF143422">
    <property type="entry name" value="Transposase IS200-like"/>
    <property type="match status" value="1"/>
</dbReference>
<dbReference type="STRING" id="1121898.GCA_000422725_02353"/>
<reference evidence="2 3" key="1">
    <citation type="submission" date="2013-09" db="EMBL/GenBank/DDBJ databases">
        <authorList>
            <person name="Zeng Z."/>
            <person name="Chen C."/>
        </authorList>
    </citation>
    <scope>NUCLEOTIDE SEQUENCE [LARGE SCALE GENOMIC DNA]</scope>
    <source>
        <strain evidence="2 3">WB 4.1-42</strain>
    </source>
</reference>
<dbReference type="GO" id="GO:0006313">
    <property type="term" value="P:DNA transposition"/>
    <property type="evidence" value="ECO:0007669"/>
    <property type="project" value="InterPro"/>
</dbReference>
<evidence type="ECO:0000313" key="2">
    <source>
        <dbReference type="EMBL" id="KGO92633.1"/>
    </source>
</evidence>
<dbReference type="eggNOG" id="COG1943">
    <property type="taxonomic scope" value="Bacteria"/>
</dbReference>
<comment type="caution">
    <text evidence="2">The sequence shown here is derived from an EMBL/GenBank/DDBJ whole genome shotgun (WGS) entry which is preliminary data.</text>
</comment>
<dbReference type="Pfam" id="PF01797">
    <property type="entry name" value="Y1_Tnp"/>
    <property type="match status" value="1"/>
</dbReference>
<dbReference type="GO" id="GO:0003677">
    <property type="term" value="F:DNA binding"/>
    <property type="evidence" value="ECO:0007669"/>
    <property type="project" value="InterPro"/>
</dbReference>
<proteinExistence type="predicted"/>
<gene>
    <name evidence="2" type="ORF">Q766_10940</name>
</gene>
<dbReference type="EMBL" id="JRLY01000008">
    <property type="protein sequence ID" value="KGO92633.1"/>
    <property type="molecule type" value="Genomic_DNA"/>
</dbReference>
<accession>A0A0A2MMD6</accession>
<dbReference type="PANTHER" id="PTHR34322:SF2">
    <property type="entry name" value="TRANSPOSASE IS200-LIKE DOMAIN-CONTAINING PROTEIN"/>
    <property type="match status" value="1"/>
</dbReference>
<keyword evidence="3" id="KW-1185">Reference proteome</keyword>
<feature type="domain" description="Transposase IS200-like" evidence="1">
    <location>
        <begin position="7"/>
        <end position="122"/>
    </location>
</feature>
<evidence type="ECO:0000313" key="3">
    <source>
        <dbReference type="Proteomes" id="UP000030111"/>
    </source>
</evidence>
<organism evidence="2 3">
    <name type="scientific">Flavobacterium subsaxonicum WB 4.1-42 = DSM 21790</name>
    <dbReference type="NCBI Taxonomy" id="1121898"/>
    <lineage>
        <taxon>Bacteria</taxon>
        <taxon>Pseudomonadati</taxon>
        <taxon>Bacteroidota</taxon>
        <taxon>Flavobacteriia</taxon>
        <taxon>Flavobacteriales</taxon>
        <taxon>Flavobacteriaceae</taxon>
        <taxon>Flavobacterium</taxon>
    </lineage>
</organism>
<dbReference type="Proteomes" id="UP000030111">
    <property type="component" value="Unassembled WGS sequence"/>
</dbReference>